<evidence type="ECO:0000313" key="2">
    <source>
        <dbReference type="Proteomes" id="UP000288805"/>
    </source>
</evidence>
<evidence type="ECO:0000313" key="1">
    <source>
        <dbReference type="EMBL" id="RVX05825.1"/>
    </source>
</evidence>
<dbReference type="EMBL" id="QGNW01000054">
    <property type="protein sequence ID" value="RVX05825.1"/>
    <property type="molecule type" value="Genomic_DNA"/>
</dbReference>
<protein>
    <submittedName>
        <fullName evidence="1">Uncharacterized protein</fullName>
    </submittedName>
</protein>
<sequence length="118" mass="13559">MPGRPTGNTPFALAYGMDVIIPTEIVKENASIRMTAYQQRTATHYNHKAQPRVFKVGTLVTGKFSKHRRKGAEKFQANWEGPYIVSKTDENGAYHLQKLDGTLLLRPWNVYNLKQYYQ</sequence>
<dbReference type="Proteomes" id="UP000288805">
    <property type="component" value="Unassembled WGS sequence"/>
</dbReference>
<gene>
    <name evidence="1" type="ORF">CK203_023926</name>
</gene>
<organism evidence="1 2">
    <name type="scientific">Vitis vinifera</name>
    <name type="common">Grape</name>
    <dbReference type="NCBI Taxonomy" id="29760"/>
    <lineage>
        <taxon>Eukaryota</taxon>
        <taxon>Viridiplantae</taxon>
        <taxon>Streptophyta</taxon>
        <taxon>Embryophyta</taxon>
        <taxon>Tracheophyta</taxon>
        <taxon>Spermatophyta</taxon>
        <taxon>Magnoliopsida</taxon>
        <taxon>eudicotyledons</taxon>
        <taxon>Gunneridae</taxon>
        <taxon>Pentapetalae</taxon>
        <taxon>rosids</taxon>
        <taxon>Vitales</taxon>
        <taxon>Vitaceae</taxon>
        <taxon>Viteae</taxon>
        <taxon>Vitis</taxon>
    </lineage>
</organism>
<reference evidence="1 2" key="1">
    <citation type="journal article" date="2018" name="PLoS Genet.">
        <title>Population sequencing reveals clonal diversity and ancestral inbreeding in the grapevine cultivar Chardonnay.</title>
        <authorList>
            <person name="Roach M.J."/>
            <person name="Johnson D.L."/>
            <person name="Bohlmann J."/>
            <person name="van Vuuren H.J."/>
            <person name="Jones S.J."/>
            <person name="Pretorius I.S."/>
            <person name="Schmidt S.A."/>
            <person name="Borneman A.R."/>
        </authorList>
    </citation>
    <scope>NUCLEOTIDE SEQUENCE [LARGE SCALE GENOMIC DNA]</scope>
    <source>
        <strain evidence="2">cv. Chardonnay</strain>
        <tissue evidence="1">Leaf</tissue>
    </source>
</reference>
<comment type="caution">
    <text evidence="1">The sequence shown here is derived from an EMBL/GenBank/DDBJ whole genome shotgun (WGS) entry which is preliminary data.</text>
</comment>
<name>A0A438JA36_VITVI</name>
<proteinExistence type="predicted"/>
<dbReference type="AlphaFoldDB" id="A0A438JA36"/>
<accession>A0A438JA36</accession>